<keyword evidence="3" id="KW-0732">Signal</keyword>
<feature type="region of interest" description="Disordered" evidence="2">
    <location>
        <begin position="205"/>
        <end position="270"/>
    </location>
</feature>
<feature type="coiled-coil region" evidence="1">
    <location>
        <begin position="383"/>
        <end position="417"/>
    </location>
</feature>
<evidence type="ECO:0000313" key="5">
    <source>
        <dbReference type="Proteomes" id="UP000591131"/>
    </source>
</evidence>
<reference evidence="4 5" key="1">
    <citation type="submission" date="2020-04" db="EMBL/GenBank/DDBJ databases">
        <title>Perkinsus chesapeaki whole genome sequence.</title>
        <authorList>
            <person name="Bogema D.R."/>
        </authorList>
    </citation>
    <scope>NUCLEOTIDE SEQUENCE [LARGE SCALE GENOMIC DNA]</scope>
    <source>
        <strain evidence="4">ATCC PRA-425</strain>
    </source>
</reference>
<keyword evidence="5" id="KW-1185">Reference proteome</keyword>
<proteinExistence type="predicted"/>
<sequence>MHILVLPLLVRLTIGSIAGTKRPVTPSEIPSGIYRSAGQCLYGNYGNLTMEVTSLGSGQAARLSRSDDFERDGMGLAIPLVWKLTPNPGSKFAGMEVVKCSKFFDDGTGNFPVLSLLVSSALGYSLDHFFFCIADTGEVLAMMAKTVQYMEVVESVCLMVMDGAKPSSVVASSLPKVHKSTAGPSKEPAGYPQALPQAESSYVNAPPPKVVNKAAPLPPVRPLNAPKEHADKASALKRPSTASAPELGEPSKKVAAVRQAESSAQTKGGLPPSIIREGLYSCDPFGRVKECTVFGERASIGNTLDFGESGMDSINAAPVLRDSRRGLSRDRIVGSGKKVDNKNYRWSQTCPECKAEQKGKLVRLKPEVQSLEDHLLPHDSDTVERVENEVADIEEANEKLRECIEVVSSAIEDLEEECQTGQMELGRTLEAAQKAKRLRQTAEEKVYTVELDMQVKLEELRKAQSAVREDMTVREPKPGMKVLRDNIVSNRNIDALMKAVELEWQQLLESYRRPEEDLEIFKAEINAIDEELREARAKCRSPIARRKRAGGTRAHERVLRIGHERQLLTRTKDQTVLERMRSLAGGGDTGKCQSETMPSNTVPQLQRQATRIVGFASQCSEVSQSVTALPKLRRTATEVTVSSEESCPLEELLGDLMQAREEDRPPMVAPVARKARTPPGASSSDSVGGEVCTFMDGGSSCSYLPEIRAKPSVSAVVELSSDSDVDATAPRPPAKQAPKRRRLTAAQIVEVLKKDFAAIVPPKLKSAILALQPEDLSACPTDILRVTFDALLIGALDLTEDDLGVQSEFLTQRASHESSTPIMLMSRQSKWTYVYLLRAAEHISAVCPPVAISSVVSPYEDTKRTRILVSALINYIRYKYIVLTQPQISNIEQMRADEEDTLLETKEKVENSRKVLEEVEATREMLKPALLKVKQERHALDEELRCLGVTKEGLTTAIEEHERIREELTAKSQARRQVTSLVVENPEKVVERHKKSEDREASLRKSLDEKQAKLSAAKERTNDWRETNSRFEGLIKKARGIKTDRAKAEQTLQTLEDRRTNDPDISQVMKDAGKLREEAAHRISKLNAQRQAFSAKEAEPNPQHEARLSELLSRVAEREQRLGRDGEAWRAELSELKAKKEAVEEQKRIAEKRAKQDRVARAKLVELGKRFVAEFASALPREPSTIVA</sequence>
<feature type="signal peptide" evidence="3">
    <location>
        <begin position="1"/>
        <end position="19"/>
    </location>
</feature>
<dbReference type="OrthoDB" id="432889at2759"/>
<keyword evidence="1" id="KW-0175">Coiled coil</keyword>
<name>A0A7J6N351_PERCH</name>
<dbReference type="AlphaFoldDB" id="A0A7J6N351"/>
<dbReference type="PANTHER" id="PTHR34452:SF7">
    <property type="entry name" value="MYOSIN HEAVY CHAIN-RELATED PROTEIN"/>
    <property type="match status" value="1"/>
</dbReference>
<dbReference type="Proteomes" id="UP000591131">
    <property type="component" value="Unassembled WGS sequence"/>
</dbReference>
<comment type="caution">
    <text evidence="4">The sequence shown here is derived from an EMBL/GenBank/DDBJ whole genome shotgun (WGS) entry which is preliminary data.</text>
</comment>
<gene>
    <name evidence="4" type="ORF">FOL47_000013</name>
</gene>
<evidence type="ECO:0000313" key="4">
    <source>
        <dbReference type="EMBL" id="KAF4678285.1"/>
    </source>
</evidence>
<feature type="region of interest" description="Disordered" evidence="2">
    <location>
        <begin position="991"/>
        <end position="1023"/>
    </location>
</feature>
<organism evidence="4 5">
    <name type="scientific">Perkinsus chesapeaki</name>
    <name type="common">Clam parasite</name>
    <name type="synonym">Perkinsus andrewsi</name>
    <dbReference type="NCBI Taxonomy" id="330153"/>
    <lineage>
        <taxon>Eukaryota</taxon>
        <taxon>Sar</taxon>
        <taxon>Alveolata</taxon>
        <taxon>Perkinsozoa</taxon>
        <taxon>Perkinsea</taxon>
        <taxon>Perkinsida</taxon>
        <taxon>Perkinsidae</taxon>
        <taxon>Perkinsus</taxon>
    </lineage>
</organism>
<feature type="coiled-coil region" evidence="1">
    <location>
        <begin position="888"/>
        <end position="922"/>
    </location>
</feature>
<evidence type="ECO:0000256" key="1">
    <source>
        <dbReference type="SAM" id="Coils"/>
    </source>
</evidence>
<accession>A0A7J6N351</accession>
<dbReference type="PANTHER" id="PTHR34452">
    <property type="entry name" value="MYOSIN HEAVY CHAIN-RELATED PROTEIN"/>
    <property type="match status" value="1"/>
</dbReference>
<feature type="coiled-coil region" evidence="1">
    <location>
        <begin position="1126"/>
        <end position="1153"/>
    </location>
</feature>
<dbReference type="EMBL" id="JAAPAO010000001">
    <property type="protein sequence ID" value="KAF4678285.1"/>
    <property type="molecule type" value="Genomic_DNA"/>
</dbReference>
<feature type="region of interest" description="Disordered" evidence="2">
    <location>
        <begin position="720"/>
        <end position="740"/>
    </location>
</feature>
<evidence type="ECO:0000256" key="3">
    <source>
        <dbReference type="SAM" id="SignalP"/>
    </source>
</evidence>
<evidence type="ECO:0000256" key="2">
    <source>
        <dbReference type="SAM" id="MobiDB-lite"/>
    </source>
</evidence>
<feature type="chain" id="PRO_5029781782" evidence="3">
    <location>
        <begin position="20"/>
        <end position="1188"/>
    </location>
</feature>
<protein>
    <submittedName>
        <fullName evidence="4">Uncharacterized protein</fullName>
    </submittedName>
</protein>